<feature type="compositionally biased region" description="Basic and acidic residues" evidence="1">
    <location>
        <begin position="21"/>
        <end position="34"/>
    </location>
</feature>
<proteinExistence type="predicted"/>
<evidence type="ECO:0000256" key="1">
    <source>
        <dbReference type="SAM" id="MobiDB-lite"/>
    </source>
</evidence>
<organism evidence="2 3">
    <name type="scientific">Phytophthora fragariaefolia</name>
    <dbReference type="NCBI Taxonomy" id="1490495"/>
    <lineage>
        <taxon>Eukaryota</taxon>
        <taxon>Sar</taxon>
        <taxon>Stramenopiles</taxon>
        <taxon>Oomycota</taxon>
        <taxon>Peronosporomycetes</taxon>
        <taxon>Peronosporales</taxon>
        <taxon>Peronosporaceae</taxon>
        <taxon>Phytophthora</taxon>
    </lineage>
</organism>
<feature type="region of interest" description="Disordered" evidence="1">
    <location>
        <begin position="21"/>
        <end position="79"/>
    </location>
</feature>
<reference evidence="2" key="1">
    <citation type="submission" date="2023-04" db="EMBL/GenBank/DDBJ databases">
        <title>Phytophthora fragariaefolia NBRC 109709.</title>
        <authorList>
            <person name="Ichikawa N."/>
            <person name="Sato H."/>
            <person name="Tonouchi N."/>
        </authorList>
    </citation>
    <scope>NUCLEOTIDE SEQUENCE</scope>
    <source>
        <strain evidence="2">NBRC 109709</strain>
    </source>
</reference>
<dbReference type="Proteomes" id="UP001165121">
    <property type="component" value="Unassembled WGS sequence"/>
</dbReference>
<sequence length="206" mass="22133">MRGITERLDRLEESQAKLEKTLERDRAKGERKVDPILTPPMDTSLFASGLGRGAPQAQAQQPIPPAQQHPAAAQPGVGQQAFRYPDARQKKLTIRAFNGKELYVGLGSDFLAWGRRFETCPIRLRIPVAGGREGQLPGELPVGHCRTILQQAGRGLVVADADVAVRDGEDGGDLQDGHHACPSGDTVHSTKGSQVHVVVGLLSSLL</sequence>
<accession>A0A9W7DA34</accession>
<keyword evidence="3" id="KW-1185">Reference proteome</keyword>
<comment type="caution">
    <text evidence="2">The sequence shown here is derived from an EMBL/GenBank/DDBJ whole genome shotgun (WGS) entry which is preliminary data.</text>
</comment>
<feature type="compositionally biased region" description="Low complexity" evidence="1">
    <location>
        <begin position="68"/>
        <end position="79"/>
    </location>
</feature>
<dbReference type="EMBL" id="BSXT01005474">
    <property type="protein sequence ID" value="GMF60503.1"/>
    <property type="molecule type" value="Genomic_DNA"/>
</dbReference>
<protein>
    <submittedName>
        <fullName evidence="2">Unnamed protein product</fullName>
    </submittedName>
</protein>
<evidence type="ECO:0000313" key="3">
    <source>
        <dbReference type="Proteomes" id="UP001165121"/>
    </source>
</evidence>
<name>A0A9W7DA34_9STRA</name>
<gene>
    <name evidence="2" type="ORF">Pfra01_002622000</name>
</gene>
<evidence type="ECO:0000313" key="2">
    <source>
        <dbReference type="EMBL" id="GMF60503.1"/>
    </source>
</evidence>
<dbReference type="OrthoDB" id="10617547at2759"/>
<dbReference type="AlphaFoldDB" id="A0A9W7DA34"/>